<dbReference type="PROSITE" id="PS51891">
    <property type="entry name" value="CENP_V_GFA"/>
    <property type="match status" value="1"/>
</dbReference>
<dbReference type="InterPro" id="IPR011057">
    <property type="entry name" value="Mss4-like_sf"/>
</dbReference>
<evidence type="ECO:0000256" key="1">
    <source>
        <dbReference type="ARBA" id="ARBA00005495"/>
    </source>
</evidence>
<feature type="domain" description="CENP-V/GFA" evidence="4">
    <location>
        <begin position="1"/>
        <end position="113"/>
    </location>
</feature>
<keyword evidence="2" id="KW-0479">Metal-binding</keyword>
<comment type="similarity">
    <text evidence="1">Belongs to the Gfa family.</text>
</comment>
<evidence type="ECO:0000256" key="3">
    <source>
        <dbReference type="ARBA" id="ARBA00022833"/>
    </source>
</evidence>
<gene>
    <name evidence="5" type="ORF">HIV01_013430</name>
</gene>
<organism evidence="5 6">
    <name type="scientific">Lysobacter arenosi</name>
    <dbReference type="NCBI Taxonomy" id="2795387"/>
    <lineage>
        <taxon>Bacteria</taxon>
        <taxon>Pseudomonadati</taxon>
        <taxon>Pseudomonadota</taxon>
        <taxon>Gammaproteobacteria</taxon>
        <taxon>Lysobacterales</taxon>
        <taxon>Lysobacteraceae</taxon>
        <taxon>Lysobacter</taxon>
    </lineage>
</organism>
<dbReference type="SUPFAM" id="SSF51316">
    <property type="entry name" value="Mss4-like"/>
    <property type="match status" value="1"/>
</dbReference>
<evidence type="ECO:0000313" key="5">
    <source>
        <dbReference type="EMBL" id="QSX76830.1"/>
    </source>
</evidence>
<dbReference type="Proteomes" id="UP000663400">
    <property type="component" value="Chromosome"/>
</dbReference>
<evidence type="ECO:0000256" key="2">
    <source>
        <dbReference type="ARBA" id="ARBA00022723"/>
    </source>
</evidence>
<name>A0ABX7RFK2_9GAMM</name>
<dbReference type="Gene3D" id="2.170.150.70">
    <property type="match status" value="1"/>
</dbReference>
<dbReference type="InterPro" id="IPR006913">
    <property type="entry name" value="CENP-V/GFA"/>
</dbReference>
<keyword evidence="6" id="KW-1185">Reference proteome</keyword>
<protein>
    <submittedName>
        <fullName evidence="5">Aldehyde-activating protein</fullName>
    </submittedName>
</protein>
<proteinExistence type="inferred from homology"/>
<evidence type="ECO:0000259" key="4">
    <source>
        <dbReference type="PROSITE" id="PS51891"/>
    </source>
</evidence>
<keyword evidence="3" id="KW-0862">Zinc</keyword>
<dbReference type="EMBL" id="CP071517">
    <property type="protein sequence ID" value="QSX76830.1"/>
    <property type="molecule type" value="Genomic_DNA"/>
</dbReference>
<accession>A0ABX7RFK2</accession>
<sequence length="127" mass="14167">MQATLSRPAHDYAPRACDCDFCRKHGAAWLTDPAGILRLQQHGGDAAVHYRQGSDQAEFIVCARCGVLVTATYRSEDRLFAALNVRAVDGVTDFAPEQVAQPRLLSAQDKPLRWQQLWFADVRIEVV</sequence>
<reference evidence="5 6" key="1">
    <citation type="submission" date="2021-02" db="EMBL/GenBank/DDBJ databases">
        <title>Lysobacter arenosi sp. nov., isolated from soil of gangwondo yeongwol, south Korea.</title>
        <authorList>
            <person name="Kim K.R."/>
            <person name="Kim K.H."/>
            <person name="Jeon C.O."/>
        </authorList>
    </citation>
    <scope>NUCLEOTIDE SEQUENCE [LARGE SCALE GENOMIC DNA]</scope>
    <source>
        <strain evidence="5 6">R7</strain>
    </source>
</reference>
<evidence type="ECO:0000313" key="6">
    <source>
        <dbReference type="Proteomes" id="UP000663400"/>
    </source>
</evidence>